<dbReference type="AlphaFoldDB" id="A0A8G2BMV0"/>
<feature type="compositionally biased region" description="Low complexity" evidence="1">
    <location>
        <begin position="486"/>
        <end position="513"/>
    </location>
</feature>
<accession>A0A8G2BMV0</accession>
<evidence type="ECO:0000256" key="1">
    <source>
        <dbReference type="SAM" id="MobiDB-lite"/>
    </source>
</evidence>
<comment type="caution">
    <text evidence="2">The sequence shown here is derived from an EMBL/GenBank/DDBJ whole genome shotgun (WGS) entry which is preliminary data.</text>
</comment>
<organism evidence="2 3">
    <name type="scientific">Thalassobaculum litoreum DSM 18839</name>
    <dbReference type="NCBI Taxonomy" id="1123362"/>
    <lineage>
        <taxon>Bacteria</taxon>
        <taxon>Pseudomonadati</taxon>
        <taxon>Pseudomonadota</taxon>
        <taxon>Alphaproteobacteria</taxon>
        <taxon>Rhodospirillales</taxon>
        <taxon>Thalassobaculaceae</taxon>
        <taxon>Thalassobaculum</taxon>
    </lineage>
</organism>
<evidence type="ECO:0000313" key="2">
    <source>
        <dbReference type="EMBL" id="SDG60286.1"/>
    </source>
</evidence>
<protein>
    <submittedName>
        <fullName evidence="2">Uncharacterized protein</fullName>
    </submittedName>
</protein>
<dbReference type="RefSeq" id="WP_093154710.1">
    <property type="nucleotide sequence ID" value="NZ_FNBW01000032.1"/>
</dbReference>
<gene>
    <name evidence="2" type="ORF">SAMN05660686_04989</name>
</gene>
<evidence type="ECO:0000313" key="3">
    <source>
        <dbReference type="Proteomes" id="UP000198615"/>
    </source>
</evidence>
<keyword evidence="3" id="KW-1185">Reference proteome</keyword>
<feature type="region of interest" description="Disordered" evidence="1">
    <location>
        <begin position="452"/>
        <end position="513"/>
    </location>
</feature>
<reference evidence="2 3" key="1">
    <citation type="submission" date="2016-10" db="EMBL/GenBank/DDBJ databases">
        <authorList>
            <person name="Varghese N."/>
            <person name="Submissions S."/>
        </authorList>
    </citation>
    <scope>NUCLEOTIDE SEQUENCE [LARGE SCALE GENOMIC DNA]</scope>
    <source>
        <strain evidence="2 3">DSM 18839</strain>
    </source>
</reference>
<dbReference type="EMBL" id="FNBW01000032">
    <property type="protein sequence ID" value="SDG60286.1"/>
    <property type="molecule type" value="Genomic_DNA"/>
</dbReference>
<feature type="compositionally biased region" description="Low complexity" evidence="1">
    <location>
        <begin position="457"/>
        <end position="469"/>
    </location>
</feature>
<dbReference type="Proteomes" id="UP000198615">
    <property type="component" value="Unassembled WGS sequence"/>
</dbReference>
<sequence length="602" mass="63240">MSVTQFRLYPEPPRYEGGWRNQEIAEFYRIADIMAQAGLAVEAESGASDEGDPWFIFVRAETGDVIAHFARIDGMFVAASALTQEVFRGFDVRHVIDQMLKRHPLMVPRRPNGARLLLHPSVVLTAFVAAAFVMASDDAQAHTLDDVLQTTFGGPDDGTPDQFFADGAVIAPGIDAPDATTPDVDPTVRKPAALHSQALLEPGAERSTGNQLALISALIMACDLAARETATISDTQSGLDLLGEGPGALSLSSHPVPSVSDPEIAANWASFDGERALQSGDNDALITTITFTNQISDKVDGADESTVSPQASLIARAQTMAVDAAGSSRDDVIVFAVGEDVLMGGGAHDRPSSYHPTDVVQATSQAAGSPLDGQQSIATLAGTSMILVDLLDLVGAAQRNGGLSLDTFVTSFGLPHDNYGIDLVLSQHLQELPDGYETLVTTFLAETEERAVDDAGDAASSAQRASAPAKDPEKGTASSPEDEAAAADPSDNSGAAPATSTSNPAPSTPEAPTAIGHLLRQGEARSLVLTDAIDVLLYEGGDVDVHNFELGKDRLWFYLDADEVSAASYHLGTDGDLVMEFASGETLTLHDVLTPDAPYTFV</sequence>
<dbReference type="OrthoDB" id="7182023at2"/>
<proteinExistence type="predicted"/>
<name>A0A8G2BMV0_9PROT</name>